<dbReference type="Proteomes" id="UP000547058">
    <property type="component" value="Unassembled WGS sequence"/>
</dbReference>
<feature type="domain" description="General secretion pathway GspH" evidence="12">
    <location>
        <begin position="36"/>
        <end position="145"/>
    </location>
</feature>
<keyword evidence="4" id="KW-0488">Methylation</keyword>
<feature type="signal peptide" evidence="11">
    <location>
        <begin position="1"/>
        <end position="17"/>
    </location>
</feature>
<evidence type="ECO:0000256" key="9">
    <source>
        <dbReference type="ARBA" id="ARBA00025772"/>
    </source>
</evidence>
<evidence type="ECO:0000256" key="4">
    <source>
        <dbReference type="ARBA" id="ARBA00022481"/>
    </source>
</evidence>
<evidence type="ECO:0000256" key="2">
    <source>
        <dbReference type="ARBA" id="ARBA00021549"/>
    </source>
</evidence>
<sequence>MQLVVATCILAILSALALPSLRGALARTRADSLRMQLQSLLATARSTAITRQQRIEACPSDDGVTCGKDWSRGWLLYPVPPGSRADPLPTELLLVEQRRPSEVRTVQSTLKPRIQFRADGRGAGTNQTIRVCLDGQLHSKVMVSVPGRIRSERPNRPMPCKGK</sequence>
<keyword evidence="14" id="KW-1185">Reference proteome</keyword>
<evidence type="ECO:0000256" key="8">
    <source>
        <dbReference type="ARBA" id="ARBA00023136"/>
    </source>
</evidence>
<keyword evidence="7" id="KW-1133">Transmembrane helix</keyword>
<comment type="similarity">
    <text evidence="9">Belongs to the GSP H family.</text>
</comment>
<dbReference type="Pfam" id="PF12019">
    <property type="entry name" value="GspH"/>
    <property type="match status" value="1"/>
</dbReference>
<evidence type="ECO:0000313" key="13">
    <source>
        <dbReference type="EMBL" id="MBA8680444.1"/>
    </source>
</evidence>
<evidence type="ECO:0000256" key="6">
    <source>
        <dbReference type="ARBA" id="ARBA00022692"/>
    </source>
</evidence>
<evidence type="ECO:0000256" key="3">
    <source>
        <dbReference type="ARBA" id="ARBA00022475"/>
    </source>
</evidence>
<keyword evidence="3" id="KW-1003">Cell membrane</keyword>
<feature type="chain" id="PRO_5031338656" description="Type II secretion system protein H" evidence="11">
    <location>
        <begin position="18"/>
        <end position="163"/>
    </location>
</feature>
<evidence type="ECO:0000256" key="10">
    <source>
        <dbReference type="ARBA" id="ARBA00030775"/>
    </source>
</evidence>
<dbReference type="InterPro" id="IPR022346">
    <property type="entry name" value="T2SS_GspH"/>
</dbReference>
<evidence type="ECO:0000256" key="1">
    <source>
        <dbReference type="ARBA" id="ARBA00004377"/>
    </source>
</evidence>
<keyword evidence="6" id="KW-0812">Transmembrane</keyword>
<dbReference type="GO" id="GO:0015627">
    <property type="term" value="C:type II protein secretion system complex"/>
    <property type="evidence" value="ECO:0007669"/>
    <property type="project" value="InterPro"/>
</dbReference>
<evidence type="ECO:0000256" key="5">
    <source>
        <dbReference type="ARBA" id="ARBA00022519"/>
    </source>
</evidence>
<protein>
    <recommendedName>
        <fullName evidence="2">Type II secretion system protein H</fullName>
    </recommendedName>
    <alternativeName>
        <fullName evidence="10">General secretion pathway protein H</fullName>
    </alternativeName>
</protein>
<dbReference type="GO" id="GO:0005886">
    <property type="term" value="C:plasma membrane"/>
    <property type="evidence" value="ECO:0007669"/>
    <property type="project" value="UniProtKB-SubCell"/>
</dbReference>
<dbReference type="SUPFAM" id="SSF54523">
    <property type="entry name" value="Pili subunits"/>
    <property type="match status" value="1"/>
</dbReference>
<organism evidence="13 14">
    <name type="scientific">Stenotrophomonas tumulicola</name>
    <dbReference type="NCBI Taxonomy" id="1685415"/>
    <lineage>
        <taxon>Bacteria</taxon>
        <taxon>Pseudomonadati</taxon>
        <taxon>Pseudomonadota</taxon>
        <taxon>Gammaproteobacteria</taxon>
        <taxon>Lysobacterales</taxon>
        <taxon>Lysobacteraceae</taxon>
        <taxon>Stenotrophomonas</taxon>
    </lineage>
</organism>
<evidence type="ECO:0000313" key="14">
    <source>
        <dbReference type="Proteomes" id="UP000547058"/>
    </source>
</evidence>
<comment type="subcellular location">
    <subcellularLocation>
        <location evidence="1">Cell inner membrane</location>
        <topology evidence="1">Single-pass membrane protein</topology>
    </subcellularLocation>
</comment>
<reference evidence="13 14" key="1">
    <citation type="submission" date="2020-08" db="EMBL/GenBank/DDBJ databases">
        <title>Stenotrophomonas tumulicola JCM 30961.</title>
        <authorList>
            <person name="Deng Y."/>
        </authorList>
    </citation>
    <scope>NUCLEOTIDE SEQUENCE [LARGE SCALE GENOMIC DNA]</scope>
    <source>
        <strain evidence="13 14">JCM 30961</strain>
    </source>
</reference>
<dbReference type="GO" id="GO:0015628">
    <property type="term" value="P:protein secretion by the type II secretion system"/>
    <property type="evidence" value="ECO:0007669"/>
    <property type="project" value="InterPro"/>
</dbReference>
<comment type="caution">
    <text evidence="13">The sequence shown here is derived from an EMBL/GenBank/DDBJ whole genome shotgun (WGS) entry which is preliminary data.</text>
</comment>
<evidence type="ECO:0000259" key="12">
    <source>
        <dbReference type="Pfam" id="PF12019"/>
    </source>
</evidence>
<dbReference type="AlphaFoldDB" id="A0A7W3FJ41"/>
<dbReference type="Gene3D" id="3.55.40.10">
    <property type="entry name" value="minor pseudopilin epsh domain"/>
    <property type="match status" value="1"/>
</dbReference>
<keyword evidence="5" id="KW-0997">Cell inner membrane</keyword>
<accession>A0A7W3FJ41</accession>
<dbReference type="EMBL" id="JACGXS010000001">
    <property type="protein sequence ID" value="MBA8680444.1"/>
    <property type="molecule type" value="Genomic_DNA"/>
</dbReference>
<keyword evidence="11" id="KW-0732">Signal</keyword>
<gene>
    <name evidence="13" type="ORF">H4O11_01275</name>
</gene>
<evidence type="ECO:0000256" key="11">
    <source>
        <dbReference type="SAM" id="SignalP"/>
    </source>
</evidence>
<evidence type="ECO:0000256" key="7">
    <source>
        <dbReference type="ARBA" id="ARBA00022989"/>
    </source>
</evidence>
<proteinExistence type="inferred from homology"/>
<name>A0A7W3FJ41_9GAMM</name>
<dbReference type="InterPro" id="IPR045584">
    <property type="entry name" value="Pilin-like"/>
</dbReference>
<keyword evidence="8" id="KW-0472">Membrane</keyword>